<dbReference type="KEGG" id="ovi:T265_15376"/>
<feature type="region of interest" description="Disordered" evidence="1">
    <location>
        <begin position="95"/>
        <end position="116"/>
    </location>
</feature>
<dbReference type="GeneID" id="20329541"/>
<feature type="non-terminal residue" evidence="2">
    <location>
        <position position="1"/>
    </location>
</feature>
<feature type="region of interest" description="Disordered" evidence="1">
    <location>
        <begin position="1"/>
        <end position="34"/>
    </location>
</feature>
<dbReference type="Proteomes" id="UP000054324">
    <property type="component" value="Unassembled WGS sequence"/>
</dbReference>
<accession>A0A074YZL4</accession>
<name>A0A074YZL4_OPIVI</name>
<evidence type="ECO:0000313" key="3">
    <source>
        <dbReference type="Proteomes" id="UP000054324"/>
    </source>
</evidence>
<feature type="compositionally biased region" description="Basic and acidic residues" evidence="1">
    <location>
        <begin position="1"/>
        <end position="10"/>
    </location>
</feature>
<dbReference type="AlphaFoldDB" id="A0A074YZL4"/>
<protein>
    <submittedName>
        <fullName evidence="2">Uncharacterized protein</fullName>
    </submittedName>
</protein>
<dbReference type="RefSeq" id="XP_009176059.1">
    <property type="nucleotide sequence ID" value="XM_009177795.1"/>
</dbReference>
<keyword evidence="3" id="KW-1185">Reference proteome</keyword>
<organism evidence="2 3">
    <name type="scientific">Opisthorchis viverrini</name>
    <name type="common">Southeast Asian liver fluke</name>
    <dbReference type="NCBI Taxonomy" id="6198"/>
    <lineage>
        <taxon>Eukaryota</taxon>
        <taxon>Metazoa</taxon>
        <taxon>Spiralia</taxon>
        <taxon>Lophotrochozoa</taxon>
        <taxon>Platyhelminthes</taxon>
        <taxon>Trematoda</taxon>
        <taxon>Digenea</taxon>
        <taxon>Opisthorchiida</taxon>
        <taxon>Opisthorchiata</taxon>
        <taxon>Opisthorchiidae</taxon>
        <taxon>Opisthorchis</taxon>
    </lineage>
</organism>
<dbReference type="EMBL" id="KL597080">
    <property type="protein sequence ID" value="KER20201.1"/>
    <property type="molecule type" value="Genomic_DNA"/>
</dbReference>
<sequence length="116" mass="12497">INDARPKRAESGAGHIINNKASVKPGISPLHTPNGLTATASAAAEELAEFYSTVYCQKEYISRMSFMSPSPPTSLHERHISARPFVAELHEVATASVNEVPSKNKNGRSKQTSKHG</sequence>
<dbReference type="CTD" id="20329541"/>
<gene>
    <name evidence="2" type="ORF">T265_15376</name>
</gene>
<feature type="compositionally biased region" description="Polar residues" evidence="1">
    <location>
        <begin position="95"/>
        <end position="104"/>
    </location>
</feature>
<evidence type="ECO:0000313" key="2">
    <source>
        <dbReference type="EMBL" id="KER20201.1"/>
    </source>
</evidence>
<proteinExistence type="predicted"/>
<feature type="compositionally biased region" description="Basic residues" evidence="1">
    <location>
        <begin position="105"/>
        <end position="116"/>
    </location>
</feature>
<evidence type="ECO:0000256" key="1">
    <source>
        <dbReference type="SAM" id="MobiDB-lite"/>
    </source>
</evidence>
<feature type="non-terminal residue" evidence="2">
    <location>
        <position position="116"/>
    </location>
</feature>
<reference evidence="2 3" key="1">
    <citation type="submission" date="2013-11" db="EMBL/GenBank/DDBJ databases">
        <title>Opisthorchis viverrini - life in the bile duct.</title>
        <authorList>
            <person name="Young N.D."/>
            <person name="Nagarajan N."/>
            <person name="Lin S.J."/>
            <person name="Korhonen P.K."/>
            <person name="Jex A.R."/>
            <person name="Hall R.S."/>
            <person name="Safavi-Hemami H."/>
            <person name="Kaewkong W."/>
            <person name="Bertrand D."/>
            <person name="Gao S."/>
            <person name="Seet Q."/>
            <person name="Wongkham S."/>
            <person name="Teh B.T."/>
            <person name="Wongkham C."/>
            <person name="Intapan P.M."/>
            <person name="Maleewong W."/>
            <person name="Yang X."/>
            <person name="Hu M."/>
            <person name="Wang Z."/>
            <person name="Hofmann A."/>
            <person name="Sternberg P.W."/>
            <person name="Tan P."/>
            <person name="Wang J."/>
            <person name="Gasser R.B."/>
        </authorList>
    </citation>
    <scope>NUCLEOTIDE SEQUENCE [LARGE SCALE GENOMIC DNA]</scope>
</reference>